<evidence type="ECO:0000313" key="2">
    <source>
        <dbReference type="EMBL" id="CAG7863792.1"/>
    </source>
</evidence>
<reference evidence="3" key="1">
    <citation type="submission" date="2018-11" db="EMBL/GenBank/DDBJ databases">
        <authorList>
            <consortium name="Genoscope - CEA"/>
            <person name="William W."/>
        </authorList>
    </citation>
    <scope>NUCLEOTIDE SEQUENCE</scope>
</reference>
<accession>A0A3P5Y172</accession>
<dbReference type="Gramene" id="A09p42590.2_BraZ1">
    <property type="protein sequence ID" value="A09p42590.2_BraZ1.CDS"/>
    <property type="gene ID" value="A09g42590.2_BraZ1"/>
</dbReference>
<name>A0A3P5Y172_BRACM</name>
<feature type="compositionally biased region" description="Basic and acidic residues" evidence="1">
    <location>
        <begin position="176"/>
        <end position="188"/>
    </location>
</feature>
<gene>
    <name evidence="3" type="ORF">BRAA09T38723Z</name>
    <name evidence="2" type="ORF">BRAPAZ1V2_A09P42590.2</name>
</gene>
<feature type="compositionally biased region" description="Low complexity" evidence="1">
    <location>
        <begin position="158"/>
        <end position="173"/>
    </location>
</feature>
<protein>
    <submittedName>
        <fullName evidence="2">Uncharacterized protein</fullName>
    </submittedName>
</protein>
<feature type="region of interest" description="Disordered" evidence="1">
    <location>
        <begin position="152"/>
        <end position="202"/>
    </location>
</feature>
<dbReference type="Proteomes" id="UP000694005">
    <property type="component" value="Chromosome A09"/>
</dbReference>
<dbReference type="EMBL" id="LS974625">
    <property type="protein sequence ID" value="CAG7863792.1"/>
    <property type="molecule type" value="Genomic_DNA"/>
</dbReference>
<sequence length="202" mass="22794">MQVFQIWKTSGTTYLLVTTSRKSSGSRLEVVWTSWKSSGSRLDFFESSGLPGSLLTKSSSLSSGVQTCYINKIETRQRSTRCKEKSVKGEKTIASGSVEHKRFQGQDVGISPCPCVQDRRWIHHQLPPSLIVDLSTPSHSPTIRRASAALMTDRESTPLENEPPELLSPPMNLRTRAFEPPRWKERQLQRHHRTTTTPSRCS</sequence>
<evidence type="ECO:0000313" key="3">
    <source>
        <dbReference type="EMBL" id="VDC61112.1"/>
    </source>
</evidence>
<dbReference type="EMBL" id="LR031568">
    <property type="protein sequence ID" value="VDC61112.1"/>
    <property type="molecule type" value="Genomic_DNA"/>
</dbReference>
<evidence type="ECO:0000256" key="1">
    <source>
        <dbReference type="SAM" id="MobiDB-lite"/>
    </source>
</evidence>
<dbReference type="AlphaFoldDB" id="A0A3P5Y172"/>
<organism evidence="3">
    <name type="scientific">Brassica campestris</name>
    <name type="common">Field mustard</name>
    <dbReference type="NCBI Taxonomy" id="3711"/>
    <lineage>
        <taxon>Eukaryota</taxon>
        <taxon>Viridiplantae</taxon>
        <taxon>Streptophyta</taxon>
        <taxon>Embryophyta</taxon>
        <taxon>Tracheophyta</taxon>
        <taxon>Spermatophyta</taxon>
        <taxon>Magnoliopsida</taxon>
        <taxon>eudicotyledons</taxon>
        <taxon>Gunneridae</taxon>
        <taxon>Pentapetalae</taxon>
        <taxon>rosids</taxon>
        <taxon>malvids</taxon>
        <taxon>Brassicales</taxon>
        <taxon>Brassicaceae</taxon>
        <taxon>Brassiceae</taxon>
        <taxon>Brassica</taxon>
    </lineage>
</organism>
<proteinExistence type="predicted"/>